<protein>
    <recommendedName>
        <fullName evidence="1">Endonuclease/exonuclease/phosphatase domain-containing protein</fullName>
    </recommendedName>
</protein>
<evidence type="ECO:0000259" key="1">
    <source>
        <dbReference type="Pfam" id="PF03372"/>
    </source>
</evidence>
<dbReference type="Pfam" id="PF03372">
    <property type="entry name" value="Exo_endo_phos"/>
    <property type="match status" value="1"/>
</dbReference>
<sequence>MARPARGPGLGPIAPRDIGLSHAACENSAMIRPVLLLALAALCTACAHRTAPTGQSAASTTAAPLRIATYNTSLYSDEAGGLVRELQGDSAHARKIAAVLQRVRPDLVLLNEFDFDPAHRAADLFQQRYLQVAQPGGGDALSYPYRYLAPVNTGVPSGLDLDNNGSVGGDGRSRGNDAWGYGLHPGQYGMLVLSRYPIDAQAVRSFQLLKWSALPGALRPVDPATRRPFYNDAVWAQLRLSSKSHWDVPVRTPLGVVHALVSHPTPPVFDGAEKRNAARNHDELQLWRAYLDNAADTTRWLCDDQGRCGGLERDAHFVILGDLNNDPIDGAGRHEAIRALINHPRVLKYPTPVSAGGPEKTAEYAAQGIAHTGDPHQVTGDFGPQAGTMRLDYVLPSHQFTLAGSGIFWPAGSSPDAAIADGSDHHAVWVDVAGK</sequence>
<organism evidence="2 3">
    <name type="scientific">Xanthomonas campestris pv. campestris (strain 8004)</name>
    <dbReference type="NCBI Taxonomy" id="314565"/>
    <lineage>
        <taxon>Bacteria</taxon>
        <taxon>Pseudomonadati</taxon>
        <taxon>Pseudomonadota</taxon>
        <taxon>Gammaproteobacteria</taxon>
        <taxon>Lysobacterales</taxon>
        <taxon>Lysobacteraceae</taxon>
        <taxon>Xanthomonas</taxon>
    </lineage>
</organism>
<dbReference type="KEGG" id="xcb:XC_3102"/>
<proteinExistence type="predicted"/>
<dbReference type="HOGENOM" id="CLU_042670_1_0_6"/>
<evidence type="ECO:0000313" key="2">
    <source>
        <dbReference type="EMBL" id="AAY50148.1"/>
    </source>
</evidence>
<dbReference type="SUPFAM" id="SSF56219">
    <property type="entry name" value="DNase I-like"/>
    <property type="match status" value="1"/>
</dbReference>
<dbReference type="EMBL" id="CP000050">
    <property type="protein sequence ID" value="AAY50148.1"/>
    <property type="molecule type" value="Genomic_DNA"/>
</dbReference>
<accession>A0A0H2X9X5</accession>
<dbReference type="Gene3D" id="3.60.10.10">
    <property type="entry name" value="Endonuclease/exonuclease/phosphatase"/>
    <property type="match status" value="1"/>
</dbReference>
<dbReference type="Proteomes" id="UP000000420">
    <property type="component" value="Chromosome"/>
</dbReference>
<reference evidence="2 3" key="1">
    <citation type="journal article" date="2005" name="Genome Res.">
        <title>Comparative and functional genomic analyses of the pathogenicity of phytopathogen Xanthomonas campestris pv. campestris.</title>
        <authorList>
            <person name="Qian W."/>
            <person name="Jia Y."/>
            <person name="Ren S.X."/>
            <person name="He Y.Q."/>
            <person name="Feng J.X."/>
            <person name="Lu L.F."/>
            <person name="Sun Q."/>
            <person name="Ying G."/>
            <person name="Tang D.J."/>
            <person name="Tang H."/>
            <person name="Wu W."/>
            <person name="Hao P."/>
            <person name="Wang L."/>
            <person name="Jiang B.L."/>
            <person name="Zeng S."/>
            <person name="Gu W.Y."/>
            <person name="Lu G."/>
            <person name="Rong L."/>
            <person name="Tian Y."/>
            <person name="Yao Z."/>
            <person name="Fu G."/>
            <person name="Chen B."/>
            <person name="Fang R."/>
            <person name="Qiang B."/>
            <person name="Chen Z."/>
            <person name="Zhao G.P."/>
            <person name="Tang J.L."/>
            <person name="He C."/>
        </authorList>
    </citation>
    <scope>NUCLEOTIDE SEQUENCE [LARGE SCALE GENOMIC DNA]</scope>
    <source>
        <strain evidence="2 3">8004</strain>
    </source>
</reference>
<gene>
    <name evidence="2" type="ordered locus">XC_3102</name>
</gene>
<dbReference type="GO" id="GO:0003824">
    <property type="term" value="F:catalytic activity"/>
    <property type="evidence" value="ECO:0007669"/>
    <property type="project" value="InterPro"/>
</dbReference>
<dbReference type="AlphaFoldDB" id="A0A0H2X9X5"/>
<dbReference type="InterPro" id="IPR005135">
    <property type="entry name" value="Endo/exonuclease/phosphatase"/>
</dbReference>
<dbReference type="InterPro" id="IPR036691">
    <property type="entry name" value="Endo/exonu/phosph_ase_sf"/>
</dbReference>
<name>A0A0H2X9X5_XANC8</name>
<evidence type="ECO:0000313" key="3">
    <source>
        <dbReference type="Proteomes" id="UP000000420"/>
    </source>
</evidence>
<feature type="domain" description="Endonuclease/exonuclease/phosphatase" evidence="1">
    <location>
        <begin position="86"/>
        <end position="425"/>
    </location>
</feature>